<evidence type="ECO:0000313" key="2">
    <source>
        <dbReference type="Proteomes" id="UP000199544"/>
    </source>
</evidence>
<accession>A0A1H0ATM1</accession>
<evidence type="ECO:0000313" key="1">
    <source>
        <dbReference type="EMBL" id="SDN36818.1"/>
    </source>
</evidence>
<dbReference type="Proteomes" id="UP000199544">
    <property type="component" value="Unassembled WGS sequence"/>
</dbReference>
<dbReference type="EMBL" id="FNHW01000003">
    <property type="protein sequence ID" value="SDN36818.1"/>
    <property type="molecule type" value="Genomic_DNA"/>
</dbReference>
<dbReference type="AlphaFoldDB" id="A0A1H0ATM1"/>
<sequence length="45" mass="5334">MLKIETRHVTKEKARPCLKIMRHYGMAGHHMKLKKSFLLNKVNES</sequence>
<keyword evidence="2" id="KW-1185">Reference proteome</keyword>
<gene>
    <name evidence="1" type="ORF">SAMN04488137_4206</name>
</gene>
<protein>
    <submittedName>
        <fullName evidence="1">Uncharacterized protein</fullName>
    </submittedName>
</protein>
<proteinExistence type="predicted"/>
<reference evidence="2" key="1">
    <citation type="submission" date="2016-10" db="EMBL/GenBank/DDBJ databases">
        <authorList>
            <person name="Varghese N."/>
            <person name="Submissions S."/>
        </authorList>
    </citation>
    <scope>NUCLEOTIDE SEQUENCE [LARGE SCALE GENOMIC DNA]</scope>
    <source>
        <strain evidence="2">CGMCC 1.6854</strain>
    </source>
</reference>
<name>A0A1H0ATM1_9BACL</name>
<organism evidence="1 2">
    <name type="scientific">Fictibacillus solisalsi</name>
    <dbReference type="NCBI Taxonomy" id="459525"/>
    <lineage>
        <taxon>Bacteria</taxon>
        <taxon>Bacillati</taxon>
        <taxon>Bacillota</taxon>
        <taxon>Bacilli</taxon>
        <taxon>Bacillales</taxon>
        <taxon>Fictibacillaceae</taxon>
        <taxon>Fictibacillus</taxon>
    </lineage>
</organism>
<dbReference type="STRING" id="459525.SAMN04488137_4206"/>